<name>A0A1Q3BK47_CEPFO</name>
<organism evidence="2 3">
    <name type="scientific">Cephalotus follicularis</name>
    <name type="common">Albany pitcher plant</name>
    <dbReference type="NCBI Taxonomy" id="3775"/>
    <lineage>
        <taxon>Eukaryota</taxon>
        <taxon>Viridiplantae</taxon>
        <taxon>Streptophyta</taxon>
        <taxon>Embryophyta</taxon>
        <taxon>Tracheophyta</taxon>
        <taxon>Spermatophyta</taxon>
        <taxon>Magnoliopsida</taxon>
        <taxon>eudicotyledons</taxon>
        <taxon>Gunneridae</taxon>
        <taxon>Pentapetalae</taxon>
        <taxon>rosids</taxon>
        <taxon>fabids</taxon>
        <taxon>Oxalidales</taxon>
        <taxon>Cephalotaceae</taxon>
        <taxon>Cephalotus</taxon>
    </lineage>
</organism>
<dbReference type="Proteomes" id="UP000187406">
    <property type="component" value="Unassembled WGS sequence"/>
</dbReference>
<reference evidence="3" key="1">
    <citation type="submission" date="2016-04" db="EMBL/GenBank/DDBJ databases">
        <title>Cephalotus genome sequencing.</title>
        <authorList>
            <person name="Fukushima K."/>
            <person name="Hasebe M."/>
            <person name="Fang X."/>
        </authorList>
    </citation>
    <scope>NUCLEOTIDE SEQUENCE [LARGE SCALE GENOMIC DNA]</scope>
    <source>
        <strain evidence="3">cv. St1</strain>
    </source>
</reference>
<dbReference type="EMBL" id="BDDD01000606">
    <property type="protein sequence ID" value="GAV68103.1"/>
    <property type="molecule type" value="Genomic_DNA"/>
</dbReference>
<feature type="compositionally biased region" description="Basic and acidic residues" evidence="1">
    <location>
        <begin position="30"/>
        <end position="43"/>
    </location>
</feature>
<proteinExistence type="predicted"/>
<accession>A0A1Q3BK47</accession>
<keyword evidence="3" id="KW-1185">Reference proteome</keyword>
<protein>
    <submittedName>
        <fullName evidence="2">Uncharacterized protein</fullName>
    </submittedName>
</protein>
<dbReference type="STRING" id="3775.A0A1Q3BK47"/>
<sequence length="111" mass="12720">MESSTPILQSNPGTLRKKRRKLESNQMSPGDDKHPRAKKWTTEREQLVYSSKLIDALRHSQGISSPPPKLSDGPRIRQIADRVLDVSAKGTTRWSRAILTSQLRYIRRLSR</sequence>
<dbReference type="InParanoid" id="A0A1Q3BK47"/>
<dbReference type="OrthoDB" id="1647165at2759"/>
<evidence type="ECO:0000256" key="1">
    <source>
        <dbReference type="SAM" id="MobiDB-lite"/>
    </source>
</evidence>
<dbReference type="AlphaFoldDB" id="A0A1Q3BK47"/>
<gene>
    <name evidence="2" type="ORF">CFOL_v3_11606</name>
</gene>
<feature type="region of interest" description="Disordered" evidence="1">
    <location>
        <begin position="1"/>
        <end position="43"/>
    </location>
</feature>
<evidence type="ECO:0000313" key="2">
    <source>
        <dbReference type="EMBL" id="GAV68103.1"/>
    </source>
</evidence>
<comment type="caution">
    <text evidence="2">The sequence shown here is derived from an EMBL/GenBank/DDBJ whole genome shotgun (WGS) entry which is preliminary data.</text>
</comment>
<evidence type="ECO:0000313" key="3">
    <source>
        <dbReference type="Proteomes" id="UP000187406"/>
    </source>
</evidence>
<feature type="compositionally biased region" description="Polar residues" evidence="1">
    <location>
        <begin position="1"/>
        <end position="13"/>
    </location>
</feature>